<dbReference type="AlphaFoldDB" id="R0DYC8"/>
<evidence type="ECO:0000313" key="2">
    <source>
        <dbReference type="EMBL" id="ENZ78438.1"/>
    </source>
</evidence>
<accession>R0DYC8</accession>
<evidence type="ECO:0000259" key="1">
    <source>
        <dbReference type="Pfam" id="PF00535"/>
    </source>
</evidence>
<dbReference type="InterPro" id="IPR001173">
    <property type="entry name" value="Glyco_trans_2-like"/>
</dbReference>
<dbReference type="EMBL" id="APMQ01000004">
    <property type="protein sequence ID" value="ENZ78438.1"/>
    <property type="molecule type" value="Genomic_DNA"/>
</dbReference>
<evidence type="ECO:0000313" key="3">
    <source>
        <dbReference type="Proteomes" id="UP000013280"/>
    </source>
</evidence>
<dbReference type="RefSeq" id="WP_004629605.1">
    <property type="nucleotide sequence ID" value="NZ_APMQ01000004.1"/>
</dbReference>
<dbReference type="Pfam" id="PF00535">
    <property type="entry name" value="Glycos_transf_2"/>
    <property type="match status" value="1"/>
</dbReference>
<gene>
    <name evidence="2" type="ORF">OR214_01856</name>
</gene>
<dbReference type="Gene3D" id="3.90.550.10">
    <property type="entry name" value="Spore Coat Polysaccharide Biosynthesis Protein SpsA, Chain A"/>
    <property type="match status" value="1"/>
</dbReference>
<protein>
    <recommendedName>
        <fullName evidence="1">Glycosyltransferase 2-like domain-containing protein</fullName>
    </recommendedName>
</protein>
<sequence precursor="true">MISGPIEDLRTSPAIASVPKVAPSVKLTCGVAMCTCNAGVFLQPQLDSIARQSRAPAHIVVCDDRSDDGTWERLQAWAVQMEGMGRTRVSLIRNEERLGVRRNFEQAIRSLETDVIFLADQDDIWANTKVAELMECLETTPSILLVHTDAVLIDGEGKDLGKSLFEALRLSPHEQALVSGKRFFEVYCRRNLVTGTTAAFRRELLELALPFPDGWIHDEWLAACAAAQGTVAMLPDRLTQYRQHGANVIGIPVSTISRLVTHARRVVNTPRDQYLRYKLARLEALHQRLESSSVPIPTDRLALLEEAQSHFLRRIAFRKSLGPRLVSVMRESRAHGYHRFADGFAGMVRDLIQV</sequence>
<comment type="caution">
    <text evidence="2">The sequence shown here is derived from an EMBL/GenBank/DDBJ whole genome shotgun (WGS) entry which is preliminary data.</text>
</comment>
<dbReference type="PANTHER" id="PTHR43685">
    <property type="entry name" value="GLYCOSYLTRANSFERASE"/>
    <property type="match status" value="1"/>
</dbReference>
<dbReference type="Proteomes" id="UP000013280">
    <property type="component" value="Unassembled WGS sequence"/>
</dbReference>
<dbReference type="InterPro" id="IPR050834">
    <property type="entry name" value="Glycosyltransf_2"/>
</dbReference>
<organism evidence="2 3">
    <name type="scientific">Ralstonia pickettii OR214</name>
    <dbReference type="NCBI Taxonomy" id="1264675"/>
    <lineage>
        <taxon>Bacteria</taxon>
        <taxon>Pseudomonadati</taxon>
        <taxon>Pseudomonadota</taxon>
        <taxon>Betaproteobacteria</taxon>
        <taxon>Burkholderiales</taxon>
        <taxon>Burkholderiaceae</taxon>
        <taxon>Ralstonia</taxon>
    </lineage>
</organism>
<feature type="domain" description="Glycosyltransferase 2-like" evidence="1">
    <location>
        <begin position="31"/>
        <end position="205"/>
    </location>
</feature>
<dbReference type="PANTHER" id="PTHR43685:SF11">
    <property type="entry name" value="GLYCOSYLTRANSFERASE TAGX-RELATED"/>
    <property type="match status" value="1"/>
</dbReference>
<name>R0DYC8_RALPI</name>
<proteinExistence type="predicted"/>
<dbReference type="InterPro" id="IPR029044">
    <property type="entry name" value="Nucleotide-diphossugar_trans"/>
</dbReference>
<reference evidence="2 3" key="1">
    <citation type="journal article" date="2013" name="Genome Announc.">
        <title>Draft Genome Sequence for Ralstonia sp. Strain OR214, a Bacterium with Potential for Bioremediation.</title>
        <authorList>
            <person name="Utturkar S.M."/>
            <person name="Bollmann A."/>
            <person name="Brzoska R.M."/>
            <person name="Klingeman D.M."/>
            <person name="Epstein S.E."/>
            <person name="Palumbo A.V."/>
            <person name="Brown S.D."/>
        </authorList>
    </citation>
    <scope>NUCLEOTIDE SEQUENCE [LARGE SCALE GENOMIC DNA]</scope>
    <source>
        <strain evidence="2 3">OR214</strain>
    </source>
</reference>
<dbReference type="SUPFAM" id="SSF53448">
    <property type="entry name" value="Nucleotide-diphospho-sugar transferases"/>
    <property type="match status" value="1"/>
</dbReference>
<dbReference type="CDD" id="cd04196">
    <property type="entry name" value="GT_2_like_d"/>
    <property type="match status" value="1"/>
</dbReference>